<evidence type="ECO:0000256" key="1">
    <source>
        <dbReference type="SAM" id="Phobius"/>
    </source>
</evidence>
<comment type="caution">
    <text evidence="2">The sequence shown here is derived from an EMBL/GenBank/DDBJ whole genome shotgun (WGS) entry which is preliminary data.</text>
</comment>
<reference evidence="2 3" key="1">
    <citation type="submission" date="2019-07" db="EMBL/GenBank/DDBJ databases">
        <title>Genomics analysis of Aphanomyces spp. identifies a new class of oomycete effector associated with host adaptation.</title>
        <authorList>
            <person name="Gaulin E."/>
        </authorList>
    </citation>
    <scope>NUCLEOTIDE SEQUENCE [LARGE SCALE GENOMIC DNA]</scope>
    <source>
        <strain evidence="2 3">ATCC 201684</strain>
    </source>
</reference>
<evidence type="ECO:0000313" key="2">
    <source>
        <dbReference type="EMBL" id="KAF0723575.1"/>
    </source>
</evidence>
<name>A0A6G0W8U4_9STRA</name>
<keyword evidence="3" id="KW-1185">Reference proteome</keyword>
<feature type="transmembrane region" description="Helical" evidence="1">
    <location>
        <begin position="21"/>
        <end position="40"/>
    </location>
</feature>
<keyword evidence="1" id="KW-0812">Transmembrane</keyword>
<keyword evidence="1" id="KW-1133">Transmembrane helix</keyword>
<keyword evidence="1" id="KW-0472">Membrane</keyword>
<gene>
    <name evidence="2" type="ORF">Ae201684_017542</name>
</gene>
<feature type="transmembrane region" description="Helical" evidence="1">
    <location>
        <begin position="198"/>
        <end position="217"/>
    </location>
</feature>
<dbReference type="AlphaFoldDB" id="A0A6G0W8U4"/>
<sequence length="393" mass="45933">MTKIRVASRQSAVARYSRWSVVYNIIFVVNLATTPFLAYLTEPRPGGSELNTIPPWSTFEEFTNVTFAYLHNLYNNESVPSDMISAQDVDSNTFAMRYDMVLPYSIPDEDAYDYLITLPGAPYFATGLMNFVTAFLKANQTTRAALQPWRLCQHNFLLGLSLGDFCFWFEQVNPNTPQYIAWVATHVNETPTWRWFKLVFRFTLTTYVLYVLWTQYYRHDLVLLSNLRERGLSREYKKYVVVVGDPAYAIMSNPVVLMAMVIDIWGGSMYFMLALVRVSQFQDFRWYALGCIYISRSVWFAYLSMRMLSYLIKWRRWESSFAPVDPSFLAISAYVYGGPLMSILCTTRVVWIFQQLWLIFLPQSMHENNIEAIACEYFLDPWSTYSLRTKPSR</sequence>
<proteinExistence type="predicted"/>
<feature type="transmembrane region" description="Helical" evidence="1">
    <location>
        <begin position="287"/>
        <end position="308"/>
    </location>
</feature>
<feature type="transmembrane region" description="Helical" evidence="1">
    <location>
        <begin position="328"/>
        <end position="351"/>
    </location>
</feature>
<evidence type="ECO:0000313" key="3">
    <source>
        <dbReference type="Proteomes" id="UP000481153"/>
    </source>
</evidence>
<feature type="transmembrane region" description="Helical" evidence="1">
    <location>
        <begin position="255"/>
        <end position="275"/>
    </location>
</feature>
<feature type="transmembrane region" description="Helical" evidence="1">
    <location>
        <begin position="114"/>
        <end position="136"/>
    </location>
</feature>
<accession>A0A6G0W8U4</accession>
<dbReference type="EMBL" id="VJMJ01000301">
    <property type="protein sequence ID" value="KAF0723575.1"/>
    <property type="molecule type" value="Genomic_DNA"/>
</dbReference>
<dbReference type="Proteomes" id="UP000481153">
    <property type="component" value="Unassembled WGS sequence"/>
</dbReference>
<organism evidence="2 3">
    <name type="scientific">Aphanomyces euteiches</name>
    <dbReference type="NCBI Taxonomy" id="100861"/>
    <lineage>
        <taxon>Eukaryota</taxon>
        <taxon>Sar</taxon>
        <taxon>Stramenopiles</taxon>
        <taxon>Oomycota</taxon>
        <taxon>Saprolegniomycetes</taxon>
        <taxon>Saprolegniales</taxon>
        <taxon>Verrucalvaceae</taxon>
        <taxon>Aphanomyces</taxon>
    </lineage>
</organism>
<protein>
    <submittedName>
        <fullName evidence="2">Uncharacterized protein</fullName>
    </submittedName>
</protein>
<dbReference type="VEuPathDB" id="FungiDB:AeMF1_013256"/>